<sequence length="973" mass="110322">MPGYTKMMKDLMSRKFDFQDLATVTLTQTCSAVVTRPVAEKLSDPGSFTIPCIIGNFAFAKALCDLGASINLMPLVIYKRLGIRRARPTSMLLQLADRTVKRPFGILDDVLIQVGKFVFPADFVILDCKVDEEIPIILGRQFLATGRALIDCETGELKMRLNDEEIIFNVQKSMRHPSEFANCSLLDAVDVIVQSDDEVLTIEDPIAACLTNLEEVNGEDLAEWVLALEGRGFWERNLEFEPLHLEKRETPPAKPSIEEPPKLELKPLPGHLRYEFLGPNSTLPVIISSGLLDVQVQQLLQVLKECKTAIGWTMADIKGISPAYCMHKILLEEGHKPSREHQRRLNPNMKEVVKKEVIKCIETNLVLNWEKFHFMVQEGIVLGHRVSSKGIEVDRAKVDVIANLPPPTSVKAIRSFLGHAGFYRRFIKDFSKIANPLYKLLEKDHPFLFSDDCRVSFEELKQKLVTAPIIVAPNWEQPFELMCDASDYAVGEVLGHRKDKWMHPIYYASRTLSGAQLNYTVTEKEILVVAFAFDKFRSYLIGSKVLLLQEFDLEIRDRKGTENQVADHLSRLEGSENAIEVEEILETFPDEQLLATTHQEAPCSYGNKYIRVAVDYVSKWVEAVALPTNDTKVVVGFLKKNIFTHFGTPRAIISDGGTHFCNRAFEKLLMKYDVRHKVATPYHPQTSGQVEVSNREIKSTMARKRQRRGAGTSLQLTFDESLFESERVEDDFNAKPGKNFIHEIQIDRAALRVEQEDMYEEIRRREMEYLFDPPGPVNRMIVREFYANCPAHMLWEVIVRAIVVDASIVTVQQVLQLPQFTGDVDFYHDRPGVTWEAMTDVLCAGGHPTWIKDQSTLNSNSFTHLAKCWLTVICSRFMPSSNTTDVNFNRALLTWCFMTKKDFDAARVISDEMVLRGPLLSKGFYFPSLVTALCLRRGVPTGPADGELALEAPFRASRIRVGRGTRAIIVLDD</sequence>
<proteinExistence type="predicted"/>
<name>A0AC58STF0_TOBAC</name>
<dbReference type="Proteomes" id="UP000790787">
    <property type="component" value="Chromosome 16"/>
</dbReference>
<gene>
    <name evidence="2" type="primary">LOC107794847</name>
</gene>
<reference evidence="1" key="1">
    <citation type="journal article" date="2014" name="Nat. Commun.">
        <title>The tobacco genome sequence and its comparison with those of tomato and potato.</title>
        <authorList>
            <person name="Sierro N."/>
            <person name="Battey J.N."/>
            <person name="Ouadi S."/>
            <person name="Bakaher N."/>
            <person name="Bovet L."/>
            <person name="Willig A."/>
            <person name="Goepfert S."/>
            <person name="Peitsch M.C."/>
            <person name="Ivanov N.V."/>
        </authorList>
    </citation>
    <scope>NUCLEOTIDE SEQUENCE [LARGE SCALE GENOMIC DNA]</scope>
</reference>
<organism evidence="1 2">
    <name type="scientific">Nicotiana tabacum</name>
    <name type="common">Common tobacco</name>
    <dbReference type="NCBI Taxonomy" id="4097"/>
    <lineage>
        <taxon>Eukaryota</taxon>
        <taxon>Viridiplantae</taxon>
        <taxon>Streptophyta</taxon>
        <taxon>Embryophyta</taxon>
        <taxon>Tracheophyta</taxon>
        <taxon>Spermatophyta</taxon>
        <taxon>Magnoliopsida</taxon>
        <taxon>eudicotyledons</taxon>
        <taxon>Gunneridae</taxon>
        <taxon>Pentapetalae</taxon>
        <taxon>asterids</taxon>
        <taxon>lamiids</taxon>
        <taxon>Solanales</taxon>
        <taxon>Solanaceae</taxon>
        <taxon>Nicotianoideae</taxon>
        <taxon>Nicotianeae</taxon>
        <taxon>Nicotiana</taxon>
    </lineage>
</organism>
<protein>
    <submittedName>
        <fullName evidence="2">Uncharacterized protein LOC107794847</fullName>
    </submittedName>
</protein>
<dbReference type="RefSeq" id="XP_075088261.1">
    <property type="nucleotide sequence ID" value="XM_075232160.1"/>
</dbReference>
<evidence type="ECO:0000313" key="1">
    <source>
        <dbReference type="Proteomes" id="UP000790787"/>
    </source>
</evidence>
<keyword evidence="1" id="KW-1185">Reference proteome</keyword>
<accession>A0AC58STF0</accession>
<evidence type="ECO:0000313" key="2">
    <source>
        <dbReference type="RefSeq" id="XP_075088261.1"/>
    </source>
</evidence>
<reference evidence="2" key="2">
    <citation type="submission" date="2025-08" db="UniProtKB">
        <authorList>
            <consortium name="RefSeq"/>
        </authorList>
    </citation>
    <scope>IDENTIFICATION</scope>
    <source>
        <tissue evidence="2">Leaf</tissue>
    </source>
</reference>